<feature type="compositionally biased region" description="Low complexity" evidence="11">
    <location>
        <begin position="677"/>
        <end position="686"/>
    </location>
</feature>
<dbReference type="InterPro" id="IPR000751">
    <property type="entry name" value="MPI_Phosphatase"/>
</dbReference>
<evidence type="ECO:0000313" key="13">
    <source>
        <dbReference type="EMBL" id="RSH83536.1"/>
    </source>
</evidence>
<feature type="region of interest" description="Disordered" evidence="11">
    <location>
        <begin position="345"/>
        <end position="398"/>
    </location>
</feature>
<dbReference type="EMBL" id="RSCE01000004">
    <property type="protein sequence ID" value="RSH83536.1"/>
    <property type="molecule type" value="Genomic_DNA"/>
</dbReference>
<evidence type="ECO:0000256" key="2">
    <source>
        <dbReference type="ARBA" id="ARBA00013064"/>
    </source>
</evidence>
<feature type="compositionally biased region" description="Low complexity" evidence="11">
    <location>
        <begin position="249"/>
        <end position="264"/>
    </location>
</feature>
<sequence length="723" mass="78590">MDAFSSSPLTESFPCGRFDSPAISPAASPTRTEVDFPADVDQSFNSSMSFSVTDSPPAPSPSMHLGKPSTHLLLHSPTPLLRAPRRADMMSLSYSALGSVREGETLGARPRPLGPSRTFGRELSLNTSRLSGPSSQMMTMKGKSKLLPPAVVPEARRPVSPVRLHHATSHEDMSSPKLLLPRMGRRESAPTLESPLAPSLLPSLMDIDSPRPSRLSTHQSPSFGSPGLGSFFCESPAVPALSLAKRRALASSSPASPSSSPSSRRASRTLDKGSCSGLLFGAGSRSNSLAARRSAAPYKRPPLNVQPTGENAQRAEHTSSAYPILCGTSSQRNSFPSMRRAFSVADQGTTSMAEDTEDESEFDRSPSVNPSAAIRRRYGAPPNPRINNGSPGFKPMRSSMSTIGEVEKRMMPEKQRCALPELHDEVRGKILPCHKSSNDQLMRITVDTLKDVLDGRYNDRMKQYHILDCRFDYEYDGGHIAGATNVRDEGHLDELLLTASFGANSNLASLPTPSCSGELGSEQQVVLIFHCEYSAHRAPTVATKFRHRDRKMNNDFYPKVHYPEIYILDGGYCDFFKASPTQCEPQAYVEMKDPAHTERCDTGMAHFRRFNRARSYTYGELQQTNRSKYRSHNSEQRASSGQMSATGGMGFLMAAASAAVGRRGNGSAISEEREPESSPSGASPCPRALSMGQAPIFGSAKQRGFERAGLQRFASCADAMVRQ</sequence>
<feature type="region of interest" description="Disordered" evidence="11">
    <location>
        <begin position="249"/>
        <end position="271"/>
    </location>
</feature>
<name>A0A427XXC9_9TREE</name>
<comment type="catalytic activity">
    <reaction evidence="8 10">
        <text>O-phospho-L-tyrosyl-[protein] + H2O = L-tyrosyl-[protein] + phosphate</text>
        <dbReference type="Rhea" id="RHEA:10684"/>
        <dbReference type="Rhea" id="RHEA-COMP:10136"/>
        <dbReference type="Rhea" id="RHEA-COMP:20101"/>
        <dbReference type="ChEBI" id="CHEBI:15377"/>
        <dbReference type="ChEBI" id="CHEBI:43474"/>
        <dbReference type="ChEBI" id="CHEBI:46858"/>
        <dbReference type="ChEBI" id="CHEBI:61978"/>
        <dbReference type="EC" id="3.1.3.48"/>
    </reaction>
</comment>
<protein>
    <recommendedName>
        <fullName evidence="9 10">M-phase inducer phosphatase</fullName>
        <ecNumber evidence="2 10">3.1.3.48</ecNumber>
    </recommendedName>
</protein>
<dbReference type="GO" id="GO:0051301">
    <property type="term" value="P:cell division"/>
    <property type="evidence" value="ECO:0007669"/>
    <property type="project" value="UniProtKB-UniRule"/>
</dbReference>
<dbReference type="GO" id="GO:0010971">
    <property type="term" value="P:positive regulation of G2/M transition of mitotic cell cycle"/>
    <property type="evidence" value="ECO:0007669"/>
    <property type="project" value="TreeGrafter"/>
</dbReference>
<gene>
    <name evidence="13" type="primary">CDC25</name>
    <name evidence="13" type="ORF">EHS24_007223</name>
</gene>
<feature type="region of interest" description="Disordered" evidence="11">
    <location>
        <begin position="1"/>
        <end position="40"/>
    </location>
</feature>
<organism evidence="13 14">
    <name type="scientific">Apiotrichum porosum</name>
    <dbReference type="NCBI Taxonomy" id="105984"/>
    <lineage>
        <taxon>Eukaryota</taxon>
        <taxon>Fungi</taxon>
        <taxon>Dikarya</taxon>
        <taxon>Basidiomycota</taxon>
        <taxon>Agaricomycotina</taxon>
        <taxon>Tremellomycetes</taxon>
        <taxon>Trichosporonales</taxon>
        <taxon>Trichosporonaceae</taxon>
        <taxon>Apiotrichum</taxon>
    </lineage>
</organism>
<keyword evidence="7 10" id="KW-0131">Cell cycle</keyword>
<evidence type="ECO:0000256" key="6">
    <source>
        <dbReference type="ARBA" id="ARBA00022912"/>
    </source>
</evidence>
<evidence type="ECO:0000256" key="4">
    <source>
        <dbReference type="ARBA" id="ARBA00022776"/>
    </source>
</evidence>
<evidence type="ECO:0000256" key="9">
    <source>
        <dbReference type="ARBA" id="ARBA00067190"/>
    </source>
</evidence>
<dbReference type="Gene3D" id="3.40.250.10">
    <property type="entry name" value="Rhodanese-like domain"/>
    <property type="match status" value="1"/>
</dbReference>
<dbReference type="PANTHER" id="PTHR10828:SF17">
    <property type="entry name" value="PROTEIN-TYROSINE-PHOSPHATASE"/>
    <property type="match status" value="1"/>
</dbReference>
<keyword evidence="4 10" id="KW-0498">Mitosis</keyword>
<dbReference type="InterPro" id="IPR001763">
    <property type="entry name" value="Rhodanese-like_dom"/>
</dbReference>
<feature type="region of interest" description="Disordered" evidence="11">
    <location>
        <begin position="185"/>
        <end position="222"/>
    </location>
</feature>
<evidence type="ECO:0000256" key="8">
    <source>
        <dbReference type="ARBA" id="ARBA00051722"/>
    </source>
</evidence>
<dbReference type="PRINTS" id="PR00716">
    <property type="entry name" value="MPIPHPHTASE"/>
</dbReference>
<dbReference type="GO" id="GO:0110032">
    <property type="term" value="P:positive regulation of G2/MI transition of meiotic cell cycle"/>
    <property type="evidence" value="ECO:0007669"/>
    <property type="project" value="TreeGrafter"/>
</dbReference>
<evidence type="ECO:0000256" key="11">
    <source>
        <dbReference type="SAM" id="MobiDB-lite"/>
    </source>
</evidence>
<feature type="region of interest" description="Disordered" evidence="11">
    <location>
        <begin position="621"/>
        <end position="644"/>
    </location>
</feature>
<evidence type="ECO:0000313" key="14">
    <source>
        <dbReference type="Proteomes" id="UP000279236"/>
    </source>
</evidence>
<dbReference type="Proteomes" id="UP000279236">
    <property type="component" value="Unassembled WGS sequence"/>
</dbReference>
<dbReference type="PANTHER" id="PTHR10828">
    <property type="entry name" value="M-PHASE INDUCER PHOSPHATASE DUAL SPECIFICITY PHOSPHATASE CDC25"/>
    <property type="match status" value="1"/>
</dbReference>
<dbReference type="GO" id="GO:0005634">
    <property type="term" value="C:nucleus"/>
    <property type="evidence" value="ECO:0007669"/>
    <property type="project" value="TreeGrafter"/>
</dbReference>
<evidence type="ECO:0000256" key="5">
    <source>
        <dbReference type="ARBA" id="ARBA00022801"/>
    </source>
</evidence>
<feature type="domain" description="Rhodanese" evidence="12">
    <location>
        <begin position="460"/>
        <end position="584"/>
    </location>
</feature>
<dbReference type="GO" id="GO:0004725">
    <property type="term" value="F:protein tyrosine phosphatase activity"/>
    <property type="evidence" value="ECO:0007669"/>
    <property type="project" value="UniProtKB-UniRule"/>
</dbReference>
<dbReference type="AlphaFoldDB" id="A0A427XXC9"/>
<dbReference type="Pfam" id="PF00581">
    <property type="entry name" value="Rhodanese"/>
    <property type="match status" value="1"/>
</dbReference>
<proteinExistence type="inferred from homology"/>
<reference evidence="13 14" key="1">
    <citation type="submission" date="2018-11" db="EMBL/GenBank/DDBJ databases">
        <title>Genome sequence of Apiotrichum porosum DSM 27194.</title>
        <authorList>
            <person name="Aliyu H."/>
            <person name="Gorte O."/>
            <person name="Ochsenreither K."/>
        </authorList>
    </citation>
    <scope>NUCLEOTIDE SEQUENCE [LARGE SCALE GENOMIC DNA]</scope>
    <source>
        <strain evidence="13 14">DSM 27194</strain>
    </source>
</reference>
<keyword evidence="14" id="KW-1185">Reference proteome</keyword>
<comment type="caution">
    <text evidence="13">The sequence shown here is derived from an EMBL/GenBank/DDBJ whole genome shotgun (WGS) entry which is preliminary data.</text>
</comment>
<keyword evidence="6 10" id="KW-0904">Protein phosphatase</keyword>
<feature type="compositionally biased region" description="Polar residues" evidence="11">
    <location>
        <begin position="1"/>
        <end position="10"/>
    </location>
</feature>
<evidence type="ECO:0000256" key="7">
    <source>
        <dbReference type="ARBA" id="ARBA00023306"/>
    </source>
</evidence>
<dbReference type="InterPro" id="IPR036873">
    <property type="entry name" value="Rhodanese-like_dom_sf"/>
</dbReference>
<feature type="region of interest" description="Disordered" evidence="11">
    <location>
        <begin position="291"/>
        <end position="317"/>
    </location>
</feature>
<evidence type="ECO:0000256" key="3">
    <source>
        <dbReference type="ARBA" id="ARBA00022618"/>
    </source>
</evidence>
<dbReference type="SMART" id="SM00450">
    <property type="entry name" value="RHOD"/>
    <property type="match status" value="1"/>
</dbReference>
<evidence type="ECO:0000259" key="12">
    <source>
        <dbReference type="PROSITE" id="PS50206"/>
    </source>
</evidence>
<dbReference type="OrthoDB" id="26523at2759"/>
<dbReference type="GO" id="GO:0000086">
    <property type="term" value="P:G2/M transition of mitotic cell cycle"/>
    <property type="evidence" value="ECO:0007669"/>
    <property type="project" value="TreeGrafter"/>
</dbReference>
<dbReference type="CDD" id="cd01530">
    <property type="entry name" value="Cdc25"/>
    <property type="match status" value="1"/>
</dbReference>
<dbReference type="FunFam" id="3.40.250.10:FF:000021">
    <property type="entry name" value="M-phase inducer phosphatase cdc-25.2"/>
    <property type="match status" value="1"/>
</dbReference>
<feature type="region of interest" description="Disordered" evidence="11">
    <location>
        <begin position="663"/>
        <end position="694"/>
    </location>
</feature>
<comment type="similarity">
    <text evidence="1 10">Belongs to the MPI phosphatase family.</text>
</comment>
<dbReference type="PROSITE" id="PS50206">
    <property type="entry name" value="RHODANESE_3"/>
    <property type="match status" value="1"/>
</dbReference>
<keyword evidence="3 10" id="KW-0132">Cell division</keyword>
<dbReference type="SUPFAM" id="SSF52821">
    <property type="entry name" value="Rhodanese/Cell cycle control phosphatase"/>
    <property type="match status" value="1"/>
</dbReference>
<dbReference type="GeneID" id="39591766"/>
<dbReference type="STRING" id="105984.A0A427XXC9"/>
<dbReference type="GO" id="GO:0005737">
    <property type="term" value="C:cytoplasm"/>
    <property type="evidence" value="ECO:0007669"/>
    <property type="project" value="TreeGrafter"/>
</dbReference>
<comment type="function">
    <text evidence="10">Tyrosine protein phosphatase which functions as a dosage-dependent inducer of mitotic progression.</text>
</comment>
<dbReference type="EC" id="3.1.3.48" evidence="2 10"/>
<evidence type="ECO:0000256" key="1">
    <source>
        <dbReference type="ARBA" id="ARBA00011065"/>
    </source>
</evidence>
<accession>A0A427XXC9</accession>
<keyword evidence="5 10" id="KW-0378">Hydrolase</keyword>
<dbReference type="RefSeq" id="XP_028477488.1">
    <property type="nucleotide sequence ID" value="XM_028622596.1"/>
</dbReference>
<evidence type="ECO:0000256" key="10">
    <source>
        <dbReference type="RuleBase" id="RU368028"/>
    </source>
</evidence>
<feature type="compositionally biased region" description="Low complexity" evidence="11">
    <location>
        <begin position="189"/>
        <end position="204"/>
    </location>
</feature>